<keyword evidence="2" id="KW-1185">Reference proteome</keyword>
<accession>A0AAD4CSJ6</accession>
<dbReference type="EMBL" id="VCAU01000017">
    <property type="protein sequence ID" value="KAF9891682.1"/>
    <property type="molecule type" value="Genomic_DNA"/>
</dbReference>
<sequence length="256" mass="27440">MASSLSRPIAIIAGAGPGTGAAIARRFAQTYPVVLLARSSTSLDPLVQGINQNGGTALGLPTDVTNPDNMDSTMTQIRNHFGTDMTVAAAIFNVASKFSRTPFLDSGSEFLDSLEATARGSSAFAKAVIPFMLAEAEKSPADQQQQQPQHPPTLIFTGATASLKGGSGLGSFAMSKFAVRALAQSLAREFGPQGLHVAHAIIDGIIDTEQTKDFNRDRPDSKIDPKWIAKSYWFLHTQPRTAFTQELDIRPYGETW</sequence>
<dbReference type="AlphaFoldDB" id="A0AAD4CSJ6"/>
<evidence type="ECO:0000313" key="1">
    <source>
        <dbReference type="EMBL" id="KAF9891682.1"/>
    </source>
</evidence>
<dbReference type="Gene3D" id="3.40.50.720">
    <property type="entry name" value="NAD(P)-binding Rossmann-like Domain"/>
    <property type="match status" value="1"/>
</dbReference>
<protein>
    <recommendedName>
        <fullName evidence="3">NAD(P)-binding protein</fullName>
    </recommendedName>
</protein>
<evidence type="ECO:0000313" key="2">
    <source>
        <dbReference type="Proteomes" id="UP001194746"/>
    </source>
</evidence>
<reference evidence="1" key="1">
    <citation type="journal article" date="2019" name="Beilstein J. Org. Chem.">
        <title>Nanangenines: drimane sesquiterpenoids as the dominant metabolite cohort of a novel Australian fungus, Aspergillus nanangensis.</title>
        <authorList>
            <person name="Lacey H.J."/>
            <person name="Gilchrist C.L.M."/>
            <person name="Crombie A."/>
            <person name="Kalaitzis J.A."/>
            <person name="Vuong D."/>
            <person name="Rutledge P.J."/>
            <person name="Turner P."/>
            <person name="Pitt J.I."/>
            <person name="Lacey E."/>
            <person name="Chooi Y.H."/>
            <person name="Piggott A.M."/>
        </authorList>
    </citation>
    <scope>NUCLEOTIDE SEQUENCE</scope>
    <source>
        <strain evidence="1">MST-FP2251</strain>
    </source>
</reference>
<dbReference type="PANTHER" id="PTHR43431:SF7">
    <property type="entry name" value="OXIDOREDUCTASE, SHORT CHAIN DEHYDROGENASE_REDUCTASE FAMILY (AFU_ORTHOLOGUE AFUA_5G14000)"/>
    <property type="match status" value="1"/>
</dbReference>
<dbReference type="Pfam" id="PF00106">
    <property type="entry name" value="adh_short"/>
    <property type="match status" value="1"/>
</dbReference>
<evidence type="ECO:0008006" key="3">
    <source>
        <dbReference type="Google" id="ProtNLM"/>
    </source>
</evidence>
<comment type="caution">
    <text evidence="1">The sequence shown here is derived from an EMBL/GenBank/DDBJ whole genome shotgun (WGS) entry which is preliminary data.</text>
</comment>
<dbReference type="InterPro" id="IPR002347">
    <property type="entry name" value="SDR_fam"/>
</dbReference>
<dbReference type="PANTHER" id="PTHR43431">
    <property type="entry name" value="OXIDOREDUCTASE, SHORT CHAIN DEHYDROGENASE/REDUCTASE FAMILY (AFU_ORTHOLOGUE AFUA_5G14000)"/>
    <property type="match status" value="1"/>
</dbReference>
<proteinExistence type="predicted"/>
<organism evidence="1 2">
    <name type="scientific">Aspergillus nanangensis</name>
    <dbReference type="NCBI Taxonomy" id="2582783"/>
    <lineage>
        <taxon>Eukaryota</taxon>
        <taxon>Fungi</taxon>
        <taxon>Dikarya</taxon>
        <taxon>Ascomycota</taxon>
        <taxon>Pezizomycotina</taxon>
        <taxon>Eurotiomycetes</taxon>
        <taxon>Eurotiomycetidae</taxon>
        <taxon>Eurotiales</taxon>
        <taxon>Aspergillaceae</taxon>
        <taxon>Aspergillus</taxon>
        <taxon>Aspergillus subgen. Circumdati</taxon>
    </lineage>
</organism>
<reference evidence="1" key="2">
    <citation type="submission" date="2020-02" db="EMBL/GenBank/DDBJ databases">
        <authorList>
            <person name="Gilchrist C.L.M."/>
            <person name="Chooi Y.-H."/>
        </authorList>
    </citation>
    <scope>NUCLEOTIDE SEQUENCE</scope>
    <source>
        <strain evidence="1">MST-FP2251</strain>
    </source>
</reference>
<name>A0AAD4CSJ6_ASPNN</name>
<dbReference type="SUPFAM" id="SSF51735">
    <property type="entry name" value="NAD(P)-binding Rossmann-fold domains"/>
    <property type="match status" value="1"/>
</dbReference>
<dbReference type="PRINTS" id="PR00081">
    <property type="entry name" value="GDHRDH"/>
</dbReference>
<dbReference type="Proteomes" id="UP001194746">
    <property type="component" value="Unassembled WGS sequence"/>
</dbReference>
<gene>
    <name evidence="1" type="ORF">FE257_003694</name>
</gene>
<dbReference type="InterPro" id="IPR036291">
    <property type="entry name" value="NAD(P)-bd_dom_sf"/>
</dbReference>